<comment type="caution">
    <text evidence="4">The sequence shown here is derived from an EMBL/GenBank/DDBJ whole genome shotgun (WGS) entry which is preliminary data.</text>
</comment>
<feature type="transmembrane region" description="Helical" evidence="2">
    <location>
        <begin position="12"/>
        <end position="36"/>
    </location>
</feature>
<evidence type="ECO:0000313" key="5">
    <source>
        <dbReference type="Proteomes" id="UP000811481"/>
    </source>
</evidence>
<dbReference type="EMBL" id="JAGVRH010000006">
    <property type="protein sequence ID" value="MBS2126490.1"/>
    <property type="molecule type" value="Genomic_DNA"/>
</dbReference>
<evidence type="ECO:0000256" key="1">
    <source>
        <dbReference type="SAM" id="MobiDB-lite"/>
    </source>
</evidence>
<dbReference type="Proteomes" id="UP000811481">
    <property type="component" value="Unassembled WGS sequence"/>
</dbReference>
<dbReference type="Pfam" id="PF11178">
    <property type="entry name" value="DUF2963"/>
    <property type="match status" value="1"/>
</dbReference>
<keyword evidence="2" id="KW-0472">Membrane</keyword>
<feature type="region of interest" description="Disordered" evidence="1">
    <location>
        <begin position="43"/>
        <end position="64"/>
    </location>
</feature>
<name>A0ABS5K3J9_9MOLU</name>
<keyword evidence="2" id="KW-1133">Transmembrane helix</keyword>
<organism evidence="4 5">
    <name type="scientific">'Fragaria x ananassa' phyllody phytoplasma</name>
    <dbReference type="NCBI Taxonomy" id="2358428"/>
    <lineage>
        <taxon>Bacteria</taxon>
        <taxon>Bacillati</taxon>
        <taxon>Mycoplasmatota</taxon>
        <taxon>Mollicutes</taxon>
        <taxon>Acholeplasmatales</taxon>
        <taxon>Acholeplasmataceae</taxon>
        <taxon>Candidatus Phytoplasma</taxon>
        <taxon>16SrXIII (Mexican periwinkle virescence group)</taxon>
    </lineage>
</organism>
<sequence>MKIDNQKKSKNIIFIVWGLFITGTILFLLIILLLAINKNQTKTENPNQQEQETVENQSNIPSPEEQAKTYNAIMAKVDKEIDVLTTTKNVIFQPDGKTIKYIDEYDKNTGFIIKTTKYQNDGETIEYIDECDKNTGFIIKSTRYQDDGKTISHIEDARQNRLIYE</sequence>
<reference evidence="4" key="1">
    <citation type="submission" date="2021-04" db="EMBL/GenBank/DDBJ databases">
        <title>Draft genome sequence of StrPh-CL8, a phytoplasma strain causing strawberry phyllody in Chile.</title>
        <authorList>
            <person name="Cui W."/>
            <person name="Zamorano A."/>
            <person name="Fiore N."/>
        </authorList>
    </citation>
    <scope>NUCLEOTIDE SEQUENCE [LARGE SCALE GENOMIC DNA]</scope>
    <source>
        <strain evidence="4">StrPh-Cl</strain>
    </source>
</reference>
<evidence type="ECO:0000259" key="3">
    <source>
        <dbReference type="Pfam" id="PF11178"/>
    </source>
</evidence>
<evidence type="ECO:0000256" key="2">
    <source>
        <dbReference type="SAM" id="Phobius"/>
    </source>
</evidence>
<keyword evidence="2" id="KW-0812">Transmembrane</keyword>
<gene>
    <name evidence="4" type="ORF">J8J04_02185</name>
</gene>
<accession>A0ABS5K3J9</accession>
<keyword evidence="5" id="KW-1185">Reference proteome</keyword>
<feature type="compositionally biased region" description="Polar residues" evidence="1">
    <location>
        <begin position="43"/>
        <end position="61"/>
    </location>
</feature>
<evidence type="ECO:0000313" key="4">
    <source>
        <dbReference type="EMBL" id="MBS2126490.1"/>
    </source>
</evidence>
<proteinExistence type="predicted"/>
<dbReference type="InterPro" id="IPR021348">
    <property type="entry name" value="DUF2963"/>
</dbReference>
<feature type="domain" description="DUF2963" evidence="3">
    <location>
        <begin position="92"/>
        <end position="142"/>
    </location>
</feature>
<protein>
    <submittedName>
        <fullName evidence="4">DUF2963 domain-containing protein</fullName>
    </submittedName>
</protein>